<evidence type="ECO:0000256" key="2">
    <source>
        <dbReference type="ARBA" id="ARBA00023224"/>
    </source>
</evidence>
<evidence type="ECO:0000259" key="8">
    <source>
        <dbReference type="PROSITE" id="PS50885"/>
    </source>
</evidence>
<dbReference type="SMART" id="SM00283">
    <property type="entry name" value="MA"/>
    <property type="match status" value="1"/>
</dbReference>
<evidence type="ECO:0000256" key="3">
    <source>
        <dbReference type="ARBA" id="ARBA00029447"/>
    </source>
</evidence>
<feature type="domain" description="Methyl-accepting transducer" evidence="7">
    <location>
        <begin position="356"/>
        <end position="592"/>
    </location>
</feature>
<dbReference type="SMART" id="SM01358">
    <property type="entry name" value="HBM"/>
    <property type="match status" value="1"/>
</dbReference>
<evidence type="ECO:0000313" key="10">
    <source>
        <dbReference type="Proteomes" id="UP001149821"/>
    </source>
</evidence>
<evidence type="ECO:0000256" key="5">
    <source>
        <dbReference type="SAM" id="Coils"/>
    </source>
</evidence>
<dbReference type="PANTHER" id="PTHR32089:SF112">
    <property type="entry name" value="LYSOZYME-LIKE PROTEIN-RELATED"/>
    <property type="match status" value="1"/>
</dbReference>
<dbReference type="PROSITE" id="PS50885">
    <property type="entry name" value="HAMP"/>
    <property type="match status" value="1"/>
</dbReference>
<keyword evidence="6" id="KW-1133">Transmembrane helix</keyword>
<dbReference type="Proteomes" id="UP001149821">
    <property type="component" value="Unassembled WGS sequence"/>
</dbReference>
<dbReference type="InterPro" id="IPR004089">
    <property type="entry name" value="MCPsignal_dom"/>
</dbReference>
<evidence type="ECO:0000256" key="6">
    <source>
        <dbReference type="SAM" id="Phobius"/>
    </source>
</evidence>
<evidence type="ECO:0000313" key="9">
    <source>
        <dbReference type="EMBL" id="MDD1780064.1"/>
    </source>
</evidence>
<comment type="caution">
    <text evidence="9">The sequence shown here is derived from an EMBL/GenBank/DDBJ whole genome shotgun (WGS) entry which is preliminary data.</text>
</comment>
<name>A0ABT5QGS6_9GAMM</name>
<dbReference type="Gene3D" id="1.10.287.950">
    <property type="entry name" value="Methyl-accepting chemotaxis protein"/>
    <property type="match status" value="1"/>
</dbReference>
<sequence>MHHFLPKTIKAQLASVAVLILFSVVVFAATFHTSFSQLNKLDTASMDILKSQTSVLMLRRHEKDFMARNDTKYKGKFEQEFSALTNRLSSASAILNSLQMEKKSDVQAMLDKLNKYKYDFDALIEQRLTVGVSHDKGLQGAARDASHRIEKEIQRIEDDGIYKQLLMLRRHEKDFLLRSDEKYINAFNAQLAGVESSIASSDMPASNRLIMESALKDYQLAFNALAQGLSDIGLTPQDGLHGSLRASVRETEAQMKTLSQDLVASIKARESSVTTQLILVGAILATILCFTILLISHHVTKKVSTANQLMHKIASGNTSLDVRMNLPGNDELSQLALHFNTFISNLQSTMEKIGSISSELTSNAHHSYSLAQKTAENAEKQRAESESVATAMNEMTATSKDIAQSVAQAASVANELQQSAQTGRNVNTETSTQANELSESMQSASQNMQQLNSDSEEIGSVIDVIRSITEQTNLLALNAAIEAARAGDQGRGFAVVADQVRELAMKTHQSTDEITNIIEQLQQGIKRSVEVMTQSSEMASRSVNQALEGASVIVRMVDQIENIAGQNMQIATASEEQTVVTESVDRNIIVIADLAGETADAARNSHQSANTIEALSKELDALVKTFAGNNTSSKAGASGLSNFAAQQATPQAL</sequence>
<gene>
    <name evidence="9" type="ORF">LRP49_02525</name>
</gene>
<keyword evidence="2 4" id="KW-0807">Transducer</keyword>
<dbReference type="CDD" id="cd06225">
    <property type="entry name" value="HAMP"/>
    <property type="match status" value="1"/>
</dbReference>
<evidence type="ECO:0000256" key="4">
    <source>
        <dbReference type="PROSITE-ProRule" id="PRU00284"/>
    </source>
</evidence>
<keyword evidence="6" id="KW-0812">Transmembrane</keyword>
<dbReference type="CDD" id="cd11386">
    <property type="entry name" value="MCP_signal"/>
    <property type="match status" value="1"/>
</dbReference>
<dbReference type="RefSeq" id="WP_274139973.1">
    <property type="nucleotide sequence ID" value="NZ_JAJUBB010000001.1"/>
</dbReference>
<dbReference type="PROSITE" id="PS50111">
    <property type="entry name" value="CHEMOTAXIS_TRANSDUC_2"/>
    <property type="match status" value="1"/>
</dbReference>
<dbReference type="SMART" id="SM00304">
    <property type="entry name" value="HAMP"/>
    <property type="match status" value="1"/>
</dbReference>
<feature type="coiled-coil region" evidence="5">
    <location>
        <begin position="368"/>
        <end position="395"/>
    </location>
</feature>
<dbReference type="InterPro" id="IPR032255">
    <property type="entry name" value="HBM"/>
</dbReference>
<comment type="similarity">
    <text evidence="3">Belongs to the methyl-accepting chemotaxis (MCP) protein family.</text>
</comment>
<protein>
    <submittedName>
        <fullName evidence="9">Methyl-accepting chemotaxis protein</fullName>
    </submittedName>
</protein>
<dbReference type="Pfam" id="PF00672">
    <property type="entry name" value="HAMP"/>
    <property type="match status" value="1"/>
</dbReference>
<evidence type="ECO:0000259" key="7">
    <source>
        <dbReference type="PROSITE" id="PS50111"/>
    </source>
</evidence>
<keyword evidence="6" id="KW-0472">Membrane</keyword>
<dbReference type="PANTHER" id="PTHR32089">
    <property type="entry name" value="METHYL-ACCEPTING CHEMOTAXIS PROTEIN MCPB"/>
    <property type="match status" value="1"/>
</dbReference>
<reference evidence="9" key="1">
    <citation type="submission" date="2021-12" db="EMBL/GenBank/DDBJ databases">
        <title>Enterovibrio ZSDZ35 sp. nov. and Enterovibrio ZSDZ42 sp. nov., isolated from coastal seawater in Qingdao.</title>
        <authorList>
            <person name="Zhang P."/>
        </authorList>
    </citation>
    <scope>NUCLEOTIDE SEQUENCE</scope>
    <source>
        <strain evidence="9">ZSDZ35</strain>
    </source>
</reference>
<accession>A0ABT5QGS6</accession>
<comment type="subcellular location">
    <subcellularLocation>
        <location evidence="1">Membrane</location>
    </subcellularLocation>
</comment>
<evidence type="ECO:0000256" key="1">
    <source>
        <dbReference type="ARBA" id="ARBA00004370"/>
    </source>
</evidence>
<feature type="transmembrane region" description="Helical" evidence="6">
    <location>
        <begin position="277"/>
        <end position="295"/>
    </location>
</feature>
<dbReference type="Pfam" id="PF00015">
    <property type="entry name" value="MCPsignal"/>
    <property type="match status" value="1"/>
</dbReference>
<proteinExistence type="inferred from homology"/>
<keyword evidence="10" id="KW-1185">Reference proteome</keyword>
<dbReference type="SUPFAM" id="SSF58104">
    <property type="entry name" value="Methyl-accepting chemotaxis protein (MCP) signaling domain"/>
    <property type="match status" value="1"/>
</dbReference>
<dbReference type="PRINTS" id="PR00260">
    <property type="entry name" value="CHEMTRNSDUCR"/>
</dbReference>
<keyword evidence="5" id="KW-0175">Coiled coil</keyword>
<dbReference type="EMBL" id="JAJUBB010000001">
    <property type="protein sequence ID" value="MDD1780064.1"/>
    <property type="molecule type" value="Genomic_DNA"/>
</dbReference>
<dbReference type="InterPro" id="IPR003660">
    <property type="entry name" value="HAMP_dom"/>
</dbReference>
<organism evidence="9 10">
    <name type="scientific">Enterovibrio qingdaonensis</name>
    <dbReference type="NCBI Taxonomy" id="2899818"/>
    <lineage>
        <taxon>Bacteria</taxon>
        <taxon>Pseudomonadati</taxon>
        <taxon>Pseudomonadota</taxon>
        <taxon>Gammaproteobacteria</taxon>
        <taxon>Vibrionales</taxon>
        <taxon>Vibrionaceae</taxon>
        <taxon>Enterovibrio</taxon>
    </lineage>
</organism>
<dbReference type="InterPro" id="IPR004090">
    <property type="entry name" value="Chemotax_Me-accpt_rcpt"/>
</dbReference>
<feature type="domain" description="HAMP" evidence="8">
    <location>
        <begin position="297"/>
        <end position="351"/>
    </location>
</feature>